<evidence type="ECO:0000256" key="6">
    <source>
        <dbReference type="ARBA" id="ARBA00023315"/>
    </source>
</evidence>
<dbReference type="eggNOG" id="COG1560">
    <property type="taxonomic scope" value="Bacteria"/>
</dbReference>
<keyword evidence="4 8" id="KW-0808">Transferase</keyword>
<gene>
    <name evidence="8" type="ORF">MYP_55</name>
</gene>
<sequence>MYSILKIAFYFIPNTLLYWFSDFLSFILYHVIKYRRKVVFQNLQNSFPEKSVHEINKISRKFYTNLTDTILETLLIPSLTKEQLKKQVIQKNIELPLEYLRKGQSILVLTGHQCNWEWLLLSSSMLSEYSVDAIYRPLKSKQSDCFFLKIRSKFGANLIPMKDTLRSIIKRKDITRGIAMVADQTPPGGEIQYWTKFLNQDTPFFVGADKIARNTSFPVFYLSMKRSKRGYYETTYELLSEPPFPEEKFSLVEKYSNALEKTIKESPSDWLWSHKRWKNTRLKDS</sequence>
<keyword evidence="6 8" id="KW-0012">Acyltransferase</keyword>
<dbReference type="RefSeq" id="WP_045456907.1">
    <property type="nucleotide sequence ID" value="NZ_BBLT01000001.1"/>
</dbReference>
<dbReference type="EMBL" id="BBLT01000001">
    <property type="protein sequence ID" value="GAL82829.1"/>
    <property type="molecule type" value="Genomic_DNA"/>
</dbReference>
<dbReference type="CDD" id="cd07984">
    <property type="entry name" value="LPLAT_LABLAT-like"/>
    <property type="match status" value="1"/>
</dbReference>
<accession>A0A098L917</accession>
<dbReference type="PANTHER" id="PTHR30606">
    <property type="entry name" value="LIPID A BIOSYNTHESIS LAUROYL ACYLTRANSFERASE"/>
    <property type="match status" value="1"/>
</dbReference>
<dbReference type="GO" id="GO:0016746">
    <property type="term" value="F:acyltransferase activity"/>
    <property type="evidence" value="ECO:0007669"/>
    <property type="project" value="UniProtKB-KW"/>
</dbReference>
<dbReference type="STRING" id="153721.MYP_55"/>
<comment type="subcellular location">
    <subcellularLocation>
        <location evidence="1">Cell inner membrane</location>
    </subcellularLocation>
</comment>
<dbReference type="OrthoDB" id="9801955at2"/>
<organism evidence="8 9">
    <name type="scientific">Sporocytophaga myxococcoides</name>
    <dbReference type="NCBI Taxonomy" id="153721"/>
    <lineage>
        <taxon>Bacteria</taxon>
        <taxon>Pseudomonadati</taxon>
        <taxon>Bacteroidota</taxon>
        <taxon>Cytophagia</taxon>
        <taxon>Cytophagales</taxon>
        <taxon>Cytophagaceae</taxon>
        <taxon>Sporocytophaga</taxon>
    </lineage>
</organism>
<keyword evidence="7" id="KW-1133">Transmembrane helix</keyword>
<keyword evidence="5 7" id="KW-0472">Membrane</keyword>
<evidence type="ECO:0000256" key="7">
    <source>
        <dbReference type="SAM" id="Phobius"/>
    </source>
</evidence>
<protein>
    <submittedName>
        <fullName evidence="8">Lauroyl/myristoyl acyltransferase</fullName>
    </submittedName>
</protein>
<name>A0A098L917_9BACT</name>
<keyword evidence="3" id="KW-0997">Cell inner membrane</keyword>
<evidence type="ECO:0000313" key="8">
    <source>
        <dbReference type="EMBL" id="GAL82829.1"/>
    </source>
</evidence>
<dbReference type="AlphaFoldDB" id="A0A098L917"/>
<keyword evidence="9" id="KW-1185">Reference proteome</keyword>
<evidence type="ECO:0000313" key="9">
    <source>
        <dbReference type="Proteomes" id="UP000030185"/>
    </source>
</evidence>
<dbReference type="InterPro" id="IPR004960">
    <property type="entry name" value="LipA_acyltrans"/>
</dbReference>
<evidence type="ECO:0000256" key="2">
    <source>
        <dbReference type="ARBA" id="ARBA00022475"/>
    </source>
</evidence>
<evidence type="ECO:0000256" key="4">
    <source>
        <dbReference type="ARBA" id="ARBA00022679"/>
    </source>
</evidence>
<keyword evidence="2" id="KW-1003">Cell membrane</keyword>
<dbReference type="PANTHER" id="PTHR30606:SF10">
    <property type="entry name" value="PHOSPHATIDYLINOSITOL MANNOSIDE ACYLTRANSFERASE"/>
    <property type="match status" value="1"/>
</dbReference>
<dbReference type="GO" id="GO:0005886">
    <property type="term" value="C:plasma membrane"/>
    <property type="evidence" value="ECO:0007669"/>
    <property type="project" value="UniProtKB-SubCell"/>
</dbReference>
<evidence type="ECO:0000256" key="3">
    <source>
        <dbReference type="ARBA" id="ARBA00022519"/>
    </source>
</evidence>
<keyword evidence="7" id="KW-0812">Transmembrane</keyword>
<evidence type="ECO:0000256" key="5">
    <source>
        <dbReference type="ARBA" id="ARBA00023136"/>
    </source>
</evidence>
<dbReference type="GO" id="GO:0009247">
    <property type="term" value="P:glycolipid biosynthetic process"/>
    <property type="evidence" value="ECO:0007669"/>
    <property type="project" value="UniProtKB-ARBA"/>
</dbReference>
<reference evidence="8 9" key="1">
    <citation type="submission" date="2014-09" db="EMBL/GenBank/DDBJ databases">
        <title>Sporocytophaga myxococcoides PG-01 genome sequencing.</title>
        <authorList>
            <person name="Liu L."/>
            <person name="Gao P.J."/>
            <person name="Chen G.J."/>
            <person name="Wang L.S."/>
        </authorList>
    </citation>
    <scope>NUCLEOTIDE SEQUENCE [LARGE SCALE GENOMIC DNA]</scope>
    <source>
        <strain evidence="8 9">PG-01</strain>
    </source>
</reference>
<dbReference type="Pfam" id="PF03279">
    <property type="entry name" value="Lip_A_acyltrans"/>
    <property type="match status" value="1"/>
</dbReference>
<dbReference type="Proteomes" id="UP000030185">
    <property type="component" value="Unassembled WGS sequence"/>
</dbReference>
<comment type="caution">
    <text evidence="8">The sequence shown here is derived from an EMBL/GenBank/DDBJ whole genome shotgun (WGS) entry which is preliminary data.</text>
</comment>
<proteinExistence type="predicted"/>
<feature type="transmembrane region" description="Helical" evidence="7">
    <location>
        <begin position="7"/>
        <end position="32"/>
    </location>
</feature>
<evidence type="ECO:0000256" key="1">
    <source>
        <dbReference type="ARBA" id="ARBA00004533"/>
    </source>
</evidence>